<sequence>MEGAKKIAIAATVGNLLQGWDNGAIAGALLYLKPEFGLENNPGLEGVVVASTLVGAWLSTLCSGPAADFLGRRLVLCISALLYSISAATMLWSPNVYVLIASRLLVGTGIGLCVTVIPIYISESAPAEIRGQLSTLPQLMGSGGLFGVYMMVFTLSLTAHPNWRYMLGVLIVPSLLFLGLTIFYLPESPRWLVSKGRMREAKLVLQHLRDKNDVTAELALLVEGLGVGAETALEEWLLEPAELVTEVNYRMTEGNKTSYKYDDGISWIGTPTLDESGHHGLLSRRASVEPGGLSLMDPMVSLMGSLRSSVLGGFEDKDEESDEEGNPKKILSSCYLSDEDPVLDSDDNPTTPLLSKSSVRKVDLPSSFKSDTKDAVQIRSGTKQVKTPVASYQDHPSIASWRYSNGKFDSPPLVRVNSRTDKPQDSQTIGSVHYSSLPRSTMPIGSIPASIGSVGIGGGWQLAWVRTEADAQETNRENGGIRRVFLLQDGPVPSRAASALSLLSGIEAEQFPAAALVAQPVQISKDILKVNPLGPAMVHPSQTAVKGPAWRDLWEGGVQRALIVGVGLQILQQFSGINAVLYFVPQILQQSGAQILLADMGVGANSASILASGVTCLLMLPCIILAMRLMDQAGRRQMLLATLPILFFSLVGMVIAFFLLPTGLLQAAASFIGVSLYVCTFVMGFGPIPNILGAEIFPTRVRGVCIGICQATMWTCNIIMTNLFPILLLELGIAGVFGIFAIMSLVSWVFVFLKVPETKGMPLEVISEFFAMSVTVTTKSAIT</sequence>
<dbReference type="Proteomes" id="UP001162992">
    <property type="component" value="Chromosome 11"/>
</dbReference>
<gene>
    <name evidence="1" type="ORF">O6H91_11G114500</name>
</gene>
<accession>A0ACC2CCZ4</accession>
<protein>
    <submittedName>
        <fullName evidence="1">Uncharacterized protein</fullName>
    </submittedName>
</protein>
<evidence type="ECO:0000313" key="2">
    <source>
        <dbReference type="Proteomes" id="UP001162992"/>
    </source>
</evidence>
<proteinExistence type="predicted"/>
<organism evidence="1 2">
    <name type="scientific">Diphasiastrum complanatum</name>
    <name type="common">Issler's clubmoss</name>
    <name type="synonym">Lycopodium complanatum</name>
    <dbReference type="NCBI Taxonomy" id="34168"/>
    <lineage>
        <taxon>Eukaryota</taxon>
        <taxon>Viridiplantae</taxon>
        <taxon>Streptophyta</taxon>
        <taxon>Embryophyta</taxon>
        <taxon>Tracheophyta</taxon>
        <taxon>Lycopodiopsida</taxon>
        <taxon>Lycopodiales</taxon>
        <taxon>Lycopodiaceae</taxon>
        <taxon>Lycopodioideae</taxon>
        <taxon>Diphasiastrum</taxon>
    </lineage>
</organism>
<comment type="caution">
    <text evidence="1">The sequence shown here is derived from an EMBL/GenBank/DDBJ whole genome shotgun (WGS) entry which is preliminary data.</text>
</comment>
<dbReference type="EMBL" id="CM055102">
    <property type="protein sequence ID" value="KAJ7539906.1"/>
    <property type="molecule type" value="Genomic_DNA"/>
</dbReference>
<evidence type="ECO:0000313" key="1">
    <source>
        <dbReference type="EMBL" id="KAJ7539906.1"/>
    </source>
</evidence>
<reference evidence="2" key="1">
    <citation type="journal article" date="2024" name="Proc. Natl. Acad. Sci. U.S.A.">
        <title>Extraordinary preservation of gene collinearity over three hundred million years revealed in homosporous lycophytes.</title>
        <authorList>
            <person name="Li C."/>
            <person name="Wickell D."/>
            <person name="Kuo L.Y."/>
            <person name="Chen X."/>
            <person name="Nie B."/>
            <person name="Liao X."/>
            <person name="Peng D."/>
            <person name="Ji J."/>
            <person name="Jenkins J."/>
            <person name="Williams M."/>
            <person name="Shu S."/>
            <person name="Plott C."/>
            <person name="Barry K."/>
            <person name="Rajasekar S."/>
            <person name="Grimwood J."/>
            <person name="Han X."/>
            <person name="Sun S."/>
            <person name="Hou Z."/>
            <person name="He W."/>
            <person name="Dai G."/>
            <person name="Sun C."/>
            <person name="Schmutz J."/>
            <person name="Leebens-Mack J.H."/>
            <person name="Li F.W."/>
            <person name="Wang L."/>
        </authorList>
    </citation>
    <scope>NUCLEOTIDE SEQUENCE [LARGE SCALE GENOMIC DNA]</scope>
    <source>
        <strain evidence="2">cv. PW_Plant_1</strain>
    </source>
</reference>
<name>A0ACC2CCZ4_DIPCM</name>
<keyword evidence="2" id="KW-1185">Reference proteome</keyword>